<proteinExistence type="predicted"/>
<protein>
    <submittedName>
        <fullName evidence="2">Uncharacterized protein</fullName>
    </submittedName>
</protein>
<keyword evidence="3" id="KW-1185">Reference proteome</keyword>
<evidence type="ECO:0000256" key="1">
    <source>
        <dbReference type="SAM" id="MobiDB-lite"/>
    </source>
</evidence>
<gene>
    <name evidence="2" type="ORF">ABO01nite_06500</name>
</gene>
<accession>A0AAN4R1Q2</accession>
<feature type="region of interest" description="Disordered" evidence="1">
    <location>
        <begin position="159"/>
        <end position="179"/>
    </location>
</feature>
<organism evidence="2 3">
    <name type="scientific">Asaia bogorensis NBRC 16594</name>
    <dbReference type="NCBI Taxonomy" id="1231624"/>
    <lineage>
        <taxon>Bacteria</taxon>
        <taxon>Pseudomonadati</taxon>
        <taxon>Pseudomonadota</taxon>
        <taxon>Alphaproteobacteria</taxon>
        <taxon>Acetobacterales</taxon>
        <taxon>Acetobacteraceae</taxon>
        <taxon>Asaia</taxon>
    </lineage>
</organism>
<feature type="region of interest" description="Disordered" evidence="1">
    <location>
        <begin position="1"/>
        <end position="21"/>
    </location>
</feature>
<evidence type="ECO:0000313" key="2">
    <source>
        <dbReference type="EMBL" id="GEL52643.1"/>
    </source>
</evidence>
<sequence>MSGEMGVIATDDDDPIGAHESTADRLAKRAGGEGLTVAEADGAIDSDKPHGLAQGGVLQTVIHNEAGCAILGGEVSGFRAVSANPDREVLRQHERFVPHILRGVVMDVHAQWPAQPSTIAAAQYMRALTPGSQPRRQIPDENCLARTAHAEIAAAQDRDARCRRSCAHRPDKADRIEQE</sequence>
<name>A0AAN4R1Q2_9PROT</name>
<dbReference type="EMBL" id="BJVS01000001">
    <property type="protein sequence ID" value="GEL52643.1"/>
    <property type="molecule type" value="Genomic_DNA"/>
</dbReference>
<reference evidence="2 3" key="1">
    <citation type="submission" date="2019-07" db="EMBL/GenBank/DDBJ databases">
        <title>Whole genome shotgun sequence of Asaia bogorensis NBRC 16594.</title>
        <authorList>
            <person name="Hosoyama A."/>
            <person name="Uohara A."/>
            <person name="Ohji S."/>
            <person name="Ichikawa N."/>
        </authorList>
    </citation>
    <scope>NUCLEOTIDE SEQUENCE [LARGE SCALE GENOMIC DNA]</scope>
    <source>
        <strain evidence="2 3">NBRC 16594</strain>
    </source>
</reference>
<evidence type="ECO:0000313" key="3">
    <source>
        <dbReference type="Proteomes" id="UP000321287"/>
    </source>
</evidence>
<comment type="caution">
    <text evidence="2">The sequence shown here is derived from an EMBL/GenBank/DDBJ whole genome shotgun (WGS) entry which is preliminary data.</text>
</comment>
<dbReference type="AlphaFoldDB" id="A0AAN4R1Q2"/>
<dbReference type="Proteomes" id="UP000321287">
    <property type="component" value="Unassembled WGS sequence"/>
</dbReference>